<dbReference type="PROSITE" id="PS50172">
    <property type="entry name" value="BRCT"/>
    <property type="match status" value="5"/>
</dbReference>
<dbReference type="PANTHER" id="PTHR23196:SF1">
    <property type="entry name" value="PAX-INTERACTING PROTEIN 1"/>
    <property type="match status" value="1"/>
</dbReference>
<feature type="domain" description="BRCT" evidence="7">
    <location>
        <begin position="343"/>
        <end position="435"/>
    </location>
</feature>
<feature type="domain" description="BRCT" evidence="7">
    <location>
        <begin position="449"/>
        <end position="514"/>
    </location>
</feature>
<dbReference type="CDD" id="cd17711">
    <property type="entry name" value="BRCT_PAXIP1_rpt3"/>
    <property type="match status" value="1"/>
</dbReference>
<dbReference type="GO" id="GO:0006974">
    <property type="term" value="P:DNA damage response"/>
    <property type="evidence" value="ECO:0007669"/>
    <property type="project" value="UniProtKB-KW"/>
</dbReference>
<feature type="compositionally biased region" description="Basic and acidic residues" evidence="6">
    <location>
        <begin position="575"/>
        <end position="591"/>
    </location>
</feature>
<evidence type="ECO:0000256" key="2">
    <source>
        <dbReference type="ARBA" id="ARBA00022763"/>
    </source>
</evidence>
<comment type="subcellular location">
    <subcellularLocation>
        <location evidence="1">Nucleus</location>
    </subcellularLocation>
</comment>
<evidence type="ECO:0000256" key="4">
    <source>
        <dbReference type="ARBA" id="ARBA00023858"/>
    </source>
</evidence>
<dbReference type="Gene3D" id="3.40.50.10190">
    <property type="entry name" value="BRCT domain"/>
    <property type="match status" value="6"/>
</dbReference>
<protein>
    <recommendedName>
        <fullName evidence="4">PAX-interacting protein 1</fullName>
    </recommendedName>
    <alternativeName>
        <fullName evidence="5">PAX transactivation activation domain-interacting protein</fullName>
    </alternativeName>
</protein>
<evidence type="ECO:0000256" key="1">
    <source>
        <dbReference type="ARBA" id="ARBA00004123"/>
    </source>
</evidence>
<dbReference type="AlphaFoldDB" id="A0A7D9HUN4"/>
<dbReference type="CDD" id="cd17712">
    <property type="entry name" value="BRCT_PAXIP1_rpt5"/>
    <property type="match status" value="1"/>
</dbReference>
<keyword evidence="2" id="KW-0227">DNA damage</keyword>
<feature type="compositionally biased region" description="Polar residues" evidence="6">
    <location>
        <begin position="187"/>
        <end position="196"/>
    </location>
</feature>
<dbReference type="CDD" id="cd17730">
    <property type="entry name" value="BRCT_PAXIP1_rpt4"/>
    <property type="match status" value="1"/>
</dbReference>
<dbReference type="Pfam" id="PF00533">
    <property type="entry name" value="BRCT"/>
    <property type="match status" value="2"/>
</dbReference>
<dbReference type="Proteomes" id="UP001152795">
    <property type="component" value="Unassembled WGS sequence"/>
</dbReference>
<dbReference type="SUPFAM" id="SSF52113">
    <property type="entry name" value="BRCT domain"/>
    <property type="match status" value="5"/>
</dbReference>
<evidence type="ECO:0000256" key="3">
    <source>
        <dbReference type="ARBA" id="ARBA00023242"/>
    </source>
</evidence>
<feature type="region of interest" description="Disordered" evidence="6">
    <location>
        <begin position="575"/>
        <end position="604"/>
    </location>
</feature>
<feature type="region of interest" description="Disordered" evidence="6">
    <location>
        <begin position="307"/>
        <end position="335"/>
    </location>
</feature>
<evidence type="ECO:0000256" key="6">
    <source>
        <dbReference type="SAM" id="MobiDB-lite"/>
    </source>
</evidence>
<gene>
    <name evidence="8" type="ORF">PACLA_8A038118</name>
</gene>
<evidence type="ECO:0000313" key="8">
    <source>
        <dbReference type="EMBL" id="CAB3993743.1"/>
    </source>
</evidence>
<feature type="compositionally biased region" description="Low complexity" evidence="6">
    <location>
        <begin position="217"/>
        <end position="228"/>
    </location>
</feature>
<feature type="region of interest" description="Disordered" evidence="6">
    <location>
        <begin position="216"/>
        <end position="275"/>
    </location>
</feature>
<proteinExistence type="predicted"/>
<dbReference type="SMART" id="SM00292">
    <property type="entry name" value="BRCT"/>
    <property type="match status" value="6"/>
</dbReference>
<evidence type="ECO:0000256" key="5">
    <source>
        <dbReference type="ARBA" id="ARBA00030146"/>
    </source>
</evidence>
<feature type="compositionally biased region" description="Polar residues" evidence="6">
    <location>
        <begin position="257"/>
        <end position="266"/>
    </location>
</feature>
<evidence type="ECO:0000313" key="9">
    <source>
        <dbReference type="Proteomes" id="UP001152795"/>
    </source>
</evidence>
<keyword evidence="3" id="KW-0539">Nucleus</keyword>
<feature type="domain" description="BRCT" evidence="7">
    <location>
        <begin position="93"/>
        <end position="183"/>
    </location>
</feature>
<comment type="caution">
    <text evidence="8">The sequence shown here is derived from an EMBL/GenBank/DDBJ whole genome shotgun (WGS) entry which is preliminary data.</text>
</comment>
<dbReference type="EMBL" id="CACRXK020002323">
    <property type="protein sequence ID" value="CAB3993743.1"/>
    <property type="molecule type" value="Genomic_DNA"/>
</dbReference>
<keyword evidence="9" id="KW-1185">Reference proteome</keyword>
<dbReference type="InterPro" id="IPR036420">
    <property type="entry name" value="BRCT_dom_sf"/>
</dbReference>
<feature type="region of interest" description="Disordered" evidence="6">
    <location>
        <begin position="182"/>
        <end position="204"/>
    </location>
</feature>
<feature type="domain" description="BRCT" evidence="7">
    <location>
        <begin position="8"/>
        <end position="93"/>
    </location>
</feature>
<dbReference type="Pfam" id="PF16589">
    <property type="entry name" value="BRCT_2"/>
    <property type="match status" value="1"/>
</dbReference>
<dbReference type="PANTHER" id="PTHR23196">
    <property type="entry name" value="PAX TRANSCRIPTION ACTIVATION DOMAIN INTERACTING PROTEIN"/>
    <property type="match status" value="1"/>
</dbReference>
<reference evidence="8" key="1">
    <citation type="submission" date="2020-04" db="EMBL/GenBank/DDBJ databases">
        <authorList>
            <person name="Alioto T."/>
            <person name="Alioto T."/>
            <person name="Gomez Garrido J."/>
        </authorList>
    </citation>
    <scope>NUCLEOTIDE SEQUENCE</scope>
    <source>
        <strain evidence="8">A484AB</strain>
    </source>
</reference>
<feature type="domain" description="BRCT" evidence="7">
    <location>
        <begin position="621"/>
        <end position="702"/>
    </location>
</feature>
<dbReference type="InterPro" id="IPR051579">
    <property type="entry name" value="DDR_Transcriptional_Reg"/>
</dbReference>
<name>A0A7D9HUN4_PARCT</name>
<sequence>MADQLLKIPKDLFKNVKFYLAEEGNDKVKDILKQGGAAREFFFSNLATHVVSSTTNFPEYEQAKEAGIPMVKPEWVIYSVKCEVMMPTAAFSLEKKLFSDVVACPSQMPPDDRDALWAMITFYGGQCHTTFDSKCTHLLVPKPEGEKYEVALQHKQKVKIVIPEWILDCIKAKTLLDESKYAPVNDPETQSQSILTPDNHGETTGAVVNAGIERVTETPSSLLSPESPAVSKLKKLSADNKESENSSEESTNEKLDQGNTNETTNDGIKRRRSAAESADQALQTLGVVEALAENDYIEESINSTYKAESNTEDLGKSNGGKDGMQGMEVQENGSENDSNKEIVVCTLLSGCVFFISDYQETVQPGTINTWKKVIRQNAGVVEDVYSTKVTHVLCSHQNGDYYRKALADGKRMITCHWLNDVILNMKLLAPQTALHLPVPFKGRGRCRRMIISVTGFEGKERQILKNMIYIIGAKYTGYLSRSVTHLICRNETSEKYKKAREWDIICTNARWISDIMTGGCDYPVNMKRYKTFGSDNELDINMILAKELLDAWKGFEPKDIIIDKKRKLEMLEREMKEDEANKRPRLEEPARTPEPQAIAPTASLTSGPTVTVIPNVSNPVTPRVVFTGLNPGAVRRLTEKLSALGGETATSIRTCTHIVASKIMRTIKFLTGISVCRYIVSPQWIDKSHEVGKYLNEKDYVLHDEDGEKLYGMSLPQSIDSAQAKPLFQGITIYVTANVRPDQKSMAEILDCAGGKLMAELPPKSSLKSLAQQKTEDGQPAFVCVTCEEDTHLCKDMKTEGIGVHNVEFVLSGILKQQLDFYRYKF</sequence>
<dbReference type="Pfam" id="PF12738">
    <property type="entry name" value="PTCB-BRCT"/>
    <property type="match status" value="2"/>
</dbReference>
<accession>A0A7D9HUN4</accession>
<dbReference type="CDD" id="cd17710">
    <property type="entry name" value="BRCT_PAXIP1_rpt2"/>
    <property type="match status" value="1"/>
</dbReference>
<dbReference type="OrthoDB" id="342264at2759"/>
<evidence type="ECO:0000259" key="7">
    <source>
        <dbReference type="PROSITE" id="PS50172"/>
    </source>
</evidence>
<dbReference type="Pfam" id="PF16770">
    <property type="entry name" value="RTT107_BRCT_5"/>
    <property type="match status" value="1"/>
</dbReference>
<dbReference type="InterPro" id="IPR001357">
    <property type="entry name" value="BRCT_dom"/>
</dbReference>
<dbReference type="GO" id="GO:0044666">
    <property type="term" value="C:MLL3/4 complex"/>
    <property type="evidence" value="ECO:0007669"/>
    <property type="project" value="TreeGrafter"/>
</dbReference>
<organism evidence="8 9">
    <name type="scientific">Paramuricea clavata</name>
    <name type="common">Red gorgonian</name>
    <name type="synonym">Violescent sea-whip</name>
    <dbReference type="NCBI Taxonomy" id="317549"/>
    <lineage>
        <taxon>Eukaryota</taxon>
        <taxon>Metazoa</taxon>
        <taxon>Cnidaria</taxon>
        <taxon>Anthozoa</taxon>
        <taxon>Octocorallia</taxon>
        <taxon>Malacalcyonacea</taxon>
        <taxon>Plexauridae</taxon>
        <taxon>Paramuricea</taxon>
    </lineage>
</organism>